<proteinExistence type="predicted"/>
<keyword evidence="2" id="KW-1185">Reference proteome</keyword>
<dbReference type="AlphaFoldDB" id="A0A1M6SMS6"/>
<dbReference type="RefSeq" id="WP_079654664.1">
    <property type="nucleotide sequence ID" value="NZ_LT670846.1"/>
</dbReference>
<dbReference type="Proteomes" id="UP000189810">
    <property type="component" value="Chromosome I"/>
</dbReference>
<protein>
    <submittedName>
        <fullName evidence="1">Uncharacterized protein</fullName>
    </submittedName>
</protein>
<reference evidence="1 2" key="1">
    <citation type="submission" date="2016-11" db="EMBL/GenBank/DDBJ databases">
        <authorList>
            <person name="Jaros S."/>
            <person name="Januszkiewicz K."/>
            <person name="Wedrychowicz H."/>
        </authorList>
    </citation>
    <scope>NUCLEOTIDE SEQUENCE [LARGE SCALE GENOMIC DNA]</scope>
    <source>
        <strain evidence="1 2">DSM 19557</strain>
    </source>
</reference>
<sequence length="88" mass="10702">MERKEDIRPESMEEIAQELRNSIYRLFDLFLPPKELREEVKKNLYMAELYLLKSIKAIIDYKVSSIEKRVEGKEKQKEKERSKRIQVE</sequence>
<dbReference type="EMBL" id="LT670846">
    <property type="protein sequence ID" value="SHK46084.1"/>
    <property type="molecule type" value="Genomic_DNA"/>
</dbReference>
<gene>
    <name evidence="1" type="ORF">SAMN05444391_1092</name>
</gene>
<evidence type="ECO:0000313" key="2">
    <source>
        <dbReference type="Proteomes" id="UP000189810"/>
    </source>
</evidence>
<organism evidence="1 2">
    <name type="scientific">Thermocrinis minervae</name>
    <dbReference type="NCBI Taxonomy" id="381751"/>
    <lineage>
        <taxon>Bacteria</taxon>
        <taxon>Pseudomonadati</taxon>
        <taxon>Aquificota</taxon>
        <taxon>Aquificia</taxon>
        <taxon>Aquificales</taxon>
        <taxon>Aquificaceae</taxon>
        <taxon>Thermocrinis</taxon>
    </lineage>
</organism>
<evidence type="ECO:0000313" key="1">
    <source>
        <dbReference type="EMBL" id="SHK46084.1"/>
    </source>
</evidence>
<dbReference type="OrthoDB" id="15601at2"/>
<name>A0A1M6SMS6_9AQUI</name>
<accession>A0A1M6SMS6</accession>